<accession>A0ABR8ARG8</accession>
<feature type="region of interest" description="Disordered" evidence="1">
    <location>
        <begin position="1"/>
        <end position="20"/>
    </location>
</feature>
<evidence type="ECO:0000256" key="1">
    <source>
        <dbReference type="SAM" id="MobiDB-lite"/>
    </source>
</evidence>
<comment type="caution">
    <text evidence="2">The sequence shown here is derived from an EMBL/GenBank/DDBJ whole genome shotgun (WGS) entry which is preliminary data.</text>
</comment>
<proteinExistence type="predicted"/>
<name>A0ABR8ARG8_9CYAN</name>
<reference evidence="2 3" key="1">
    <citation type="journal article" date="2020" name="ISME J.">
        <title>Comparative genomics reveals insights into cyanobacterial evolution and habitat adaptation.</title>
        <authorList>
            <person name="Chen M.Y."/>
            <person name="Teng W.K."/>
            <person name="Zhao L."/>
            <person name="Hu C.X."/>
            <person name="Zhou Y.K."/>
            <person name="Han B.P."/>
            <person name="Song L.R."/>
            <person name="Shu W.S."/>
        </authorList>
    </citation>
    <scope>NUCLEOTIDE SEQUENCE [LARGE SCALE GENOMIC DNA]</scope>
    <source>
        <strain evidence="2 3">FACHB-343</strain>
    </source>
</reference>
<gene>
    <name evidence="2" type="ORF">H6G08_07370</name>
</gene>
<organism evidence="2 3">
    <name type="scientific">Calothrix anomala FACHB-343</name>
    <dbReference type="NCBI Taxonomy" id="2692894"/>
    <lineage>
        <taxon>Bacteria</taxon>
        <taxon>Bacillati</taxon>
        <taxon>Cyanobacteriota</taxon>
        <taxon>Cyanophyceae</taxon>
        <taxon>Nostocales</taxon>
        <taxon>Calotrichaceae</taxon>
        <taxon>Calothrix</taxon>
    </lineage>
</organism>
<evidence type="ECO:0000313" key="2">
    <source>
        <dbReference type="EMBL" id="MBD2224316.1"/>
    </source>
</evidence>
<evidence type="ECO:0000313" key="3">
    <source>
        <dbReference type="Proteomes" id="UP000647273"/>
    </source>
</evidence>
<sequence length="46" mass="4761">MTAASNPKVLLRSRSMGGSSTLSKSVAIVSSHFSSSACCPCSLRRT</sequence>
<keyword evidence="3" id="KW-1185">Reference proteome</keyword>
<protein>
    <submittedName>
        <fullName evidence="2">Uncharacterized protein</fullName>
    </submittedName>
</protein>
<dbReference type="Proteomes" id="UP000647273">
    <property type="component" value="Unassembled WGS sequence"/>
</dbReference>
<dbReference type="EMBL" id="JACJQG010000010">
    <property type="protein sequence ID" value="MBD2224316.1"/>
    <property type="molecule type" value="Genomic_DNA"/>
</dbReference>